<keyword evidence="1" id="KW-1133">Transmembrane helix</keyword>
<organism evidence="2 3">
    <name type="scientific">Actinomadura coerulea</name>
    <dbReference type="NCBI Taxonomy" id="46159"/>
    <lineage>
        <taxon>Bacteria</taxon>
        <taxon>Bacillati</taxon>
        <taxon>Actinomycetota</taxon>
        <taxon>Actinomycetes</taxon>
        <taxon>Streptosporangiales</taxon>
        <taxon>Thermomonosporaceae</taxon>
        <taxon>Actinomadura</taxon>
    </lineage>
</organism>
<gene>
    <name evidence="2" type="ORF">BKA00_004287</name>
</gene>
<dbReference type="AlphaFoldDB" id="A0A7X0G0Y2"/>
<proteinExistence type="predicted"/>
<feature type="transmembrane region" description="Helical" evidence="1">
    <location>
        <begin position="12"/>
        <end position="30"/>
    </location>
</feature>
<evidence type="ECO:0000313" key="3">
    <source>
        <dbReference type="Proteomes" id="UP000546324"/>
    </source>
</evidence>
<keyword evidence="3" id="KW-1185">Reference proteome</keyword>
<protein>
    <submittedName>
        <fullName evidence="2">Uncharacterized protein</fullName>
    </submittedName>
</protein>
<comment type="caution">
    <text evidence="2">The sequence shown here is derived from an EMBL/GenBank/DDBJ whole genome shotgun (WGS) entry which is preliminary data.</text>
</comment>
<reference evidence="2 3" key="1">
    <citation type="submission" date="2020-08" db="EMBL/GenBank/DDBJ databases">
        <title>Sequencing the genomes of 1000 actinobacteria strains.</title>
        <authorList>
            <person name="Klenk H.-P."/>
        </authorList>
    </citation>
    <scope>NUCLEOTIDE SEQUENCE [LARGE SCALE GENOMIC DNA]</scope>
    <source>
        <strain evidence="2 3">DSM 43675</strain>
    </source>
</reference>
<name>A0A7X0G0Y2_9ACTN</name>
<evidence type="ECO:0000313" key="2">
    <source>
        <dbReference type="EMBL" id="MBB6397373.1"/>
    </source>
</evidence>
<dbReference type="Proteomes" id="UP000546324">
    <property type="component" value="Unassembled WGS sequence"/>
</dbReference>
<keyword evidence="1" id="KW-0812">Transmembrane</keyword>
<sequence>MDRARARPARDTATIAAATLFVGAIAYANGDLP</sequence>
<evidence type="ECO:0000256" key="1">
    <source>
        <dbReference type="SAM" id="Phobius"/>
    </source>
</evidence>
<keyword evidence="1" id="KW-0472">Membrane</keyword>
<accession>A0A7X0G0Y2</accession>
<dbReference type="EMBL" id="JACHMQ010000001">
    <property type="protein sequence ID" value="MBB6397373.1"/>
    <property type="molecule type" value="Genomic_DNA"/>
</dbReference>